<gene>
    <name evidence="1" type="ORF">SCUD_LOCUS9671</name>
</gene>
<dbReference type="PANTHER" id="PTHR47027">
    <property type="entry name" value="REVERSE TRANSCRIPTASE DOMAIN-CONTAINING PROTEIN"/>
    <property type="match status" value="1"/>
</dbReference>
<evidence type="ECO:0000313" key="2">
    <source>
        <dbReference type="Proteomes" id="UP000279833"/>
    </source>
</evidence>
<reference evidence="3" key="1">
    <citation type="submission" date="2016-06" db="UniProtKB">
        <authorList>
            <consortium name="WormBaseParasite"/>
        </authorList>
    </citation>
    <scope>IDENTIFICATION</scope>
</reference>
<proteinExistence type="predicted"/>
<dbReference type="EMBL" id="UZAK01033353">
    <property type="protein sequence ID" value="VDP36539.1"/>
    <property type="molecule type" value="Genomic_DNA"/>
</dbReference>
<evidence type="ECO:0000313" key="3">
    <source>
        <dbReference type="WBParaSite" id="SCUD_0000967101-mRNA-1"/>
    </source>
</evidence>
<protein>
    <submittedName>
        <fullName evidence="3">Reverse transcriptase domain-containing protein</fullName>
    </submittedName>
</protein>
<sequence length="105" mass="11747">MQLNDLDFADDLAVLSRTELQIQEKTNSVSVASVSVGLNIHKGKSRILRYNTTCINQITLDGEDLENVTIIRYLSSIVNEHGGLDEDMKVWIGKARAAYLQLKNI</sequence>
<evidence type="ECO:0000313" key="1">
    <source>
        <dbReference type="EMBL" id="VDP36539.1"/>
    </source>
</evidence>
<dbReference type="WBParaSite" id="SCUD_0000967101-mRNA-1">
    <property type="protein sequence ID" value="SCUD_0000967101-mRNA-1"/>
    <property type="gene ID" value="SCUD_0000967101"/>
</dbReference>
<accession>A0A183K3V3</accession>
<dbReference type="Proteomes" id="UP000279833">
    <property type="component" value="Unassembled WGS sequence"/>
</dbReference>
<reference evidence="1 2" key="2">
    <citation type="submission" date="2018-11" db="EMBL/GenBank/DDBJ databases">
        <authorList>
            <consortium name="Pathogen Informatics"/>
        </authorList>
    </citation>
    <scope>NUCLEOTIDE SEQUENCE [LARGE SCALE GENOMIC DNA]</scope>
    <source>
        <strain evidence="1">Dakar</strain>
        <strain evidence="2">Dakar, Senegal</strain>
    </source>
</reference>
<dbReference type="PANTHER" id="PTHR47027:SF25">
    <property type="entry name" value="REVERSE TRANSCRIPTASE DOMAIN-CONTAINING PROTEIN"/>
    <property type="match status" value="1"/>
</dbReference>
<name>A0A183K3V3_9TREM</name>
<keyword evidence="2" id="KW-1185">Reference proteome</keyword>
<dbReference type="AlphaFoldDB" id="A0A183K3V3"/>
<organism evidence="3">
    <name type="scientific">Schistosoma curassoni</name>
    <dbReference type="NCBI Taxonomy" id="6186"/>
    <lineage>
        <taxon>Eukaryota</taxon>
        <taxon>Metazoa</taxon>
        <taxon>Spiralia</taxon>
        <taxon>Lophotrochozoa</taxon>
        <taxon>Platyhelminthes</taxon>
        <taxon>Trematoda</taxon>
        <taxon>Digenea</taxon>
        <taxon>Strigeidida</taxon>
        <taxon>Schistosomatoidea</taxon>
        <taxon>Schistosomatidae</taxon>
        <taxon>Schistosoma</taxon>
    </lineage>
</organism>